<comment type="caution">
    <text evidence="2">The sequence shown here is derived from an EMBL/GenBank/DDBJ whole genome shotgun (WGS) entry which is preliminary data.</text>
</comment>
<gene>
    <name evidence="2" type="ORF">B9G98_02761</name>
</gene>
<proteinExistence type="predicted"/>
<dbReference type="GeneID" id="36516509"/>
<evidence type="ECO:0000313" key="3">
    <source>
        <dbReference type="Proteomes" id="UP000238350"/>
    </source>
</evidence>
<evidence type="ECO:0000313" key="2">
    <source>
        <dbReference type="EMBL" id="PRT55141.1"/>
    </source>
</evidence>
<dbReference type="AlphaFoldDB" id="A0A2T0FJF9"/>
<name>A0A2T0FJF9_9ASCO</name>
<reference evidence="2 3" key="1">
    <citation type="submission" date="2017-04" db="EMBL/GenBank/DDBJ databases">
        <title>Genome sequencing of [Candida] sorbophila.</title>
        <authorList>
            <person name="Ahn J.O."/>
        </authorList>
    </citation>
    <scope>NUCLEOTIDE SEQUENCE [LARGE SCALE GENOMIC DNA]</scope>
    <source>
        <strain evidence="2 3">DS02</strain>
    </source>
</reference>
<dbReference type="Proteomes" id="UP000238350">
    <property type="component" value="Unassembled WGS sequence"/>
</dbReference>
<evidence type="ECO:0000256" key="1">
    <source>
        <dbReference type="SAM" id="MobiDB-lite"/>
    </source>
</evidence>
<sequence>MPPPPPQMQRGPAPGQPQGHFRQQVRAPPLMRVTPTSAAIAAIQSVQTAPIPPVPHVKTYAMHNLTPYLPGGGIEGRIDPSREIRDPVLVKDEVTARHSVVQMSRLLREKRQQRGKLWKAYWRNRKQLNQRILRTECELAVDALSQAAEVDEDEDLPKFQRQIASLPFIRYNIGSFNLPKPQSVVIPEPRQVTQMAMSQTADLQRRIQRERMMHRDRMM</sequence>
<dbReference type="RefSeq" id="XP_024665086.1">
    <property type="nucleotide sequence ID" value="XM_024809318.1"/>
</dbReference>
<keyword evidence="3" id="KW-1185">Reference proteome</keyword>
<protein>
    <submittedName>
        <fullName evidence="2">Uncharacterized protein</fullName>
    </submittedName>
</protein>
<accession>A0A2T0FJF9</accession>
<organism evidence="2 3">
    <name type="scientific">Wickerhamiella sorbophila</name>
    <dbReference type="NCBI Taxonomy" id="45607"/>
    <lineage>
        <taxon>Eukaryota</taxon>
        <taxon>Fungi</taxon>
        <taxon>Dikarya</taxon>
        <taxon>Ascomycota</taxon>
        <taxon>Saccharomycotina</taxon>
        <taxon>Dipodascomycetes</taxon>
        <taxon>Dipodascales</taxon>
        <taxon>Trichomonascaceae</taxon>
        <taxon>Wickerhamiella</taxon>
    </lineage>
</organism>
<feature type="region of interest" description="Disordered" evidence="1">
    <location>
        <begin position="1"/>
        <end position="22"/>
    </location>
</feature>
<feature type="compositionally biased region" description="Low complexity" evidence="1">
    <location>
        <begin position="8"/>
        <end position="19"/>
    </location>
</feature>
<dbReference type="EMBL" id="NDIQ01000021">
    <property type="protein sequence ID" value="PRT55141.1"/>
    <property type="molecule type" value="Genomic_DNA"/>
</dbReference>